<dbReference type="Pfam" id="PF00072">
    <property type="entry name" value="Response_reg"/>
    <property type="match status" value="1"/>
</dbReference>
<proteinExistence type="predicted"/>
<dbReference type="PANTHER" id="PTHR45339">
    <property type="entry name" value="HYBRID SIGNAL TRANSDUCTION HISTIDINE KINASE J"/>
    <property type="match status" value="1"/>
</dbReference>
<feature type="domain" description="Response regulatory" evidence="4">
    <location>
        <begin position="3"/>
        <end position="119"/>
    </location>
</feature>
<dbReference type="SMART" id="SM00448">
    <property type="entry name" value="REC"/>
    <property type="match status" value="1"/>
</dbReference>
<dbReference type="GO" id="GO:0000160">
    <property type="term" value="P:phosphorelay signal transduction system"/>
    <property type="evidence" value="ECO:0007669"/>
    <property type="project" value="UniProtKB-KW"/>
</dbReference>
<dbReference type="Proteomes" id="UP000554286">
    <property type="component" value="Unassembled WGS sequence"/>
</dbReference>
<dbReference type="InterPro" id="IPR001789">
    <property type="entry name" value="Sig_transdc_resp-reg_receiver"/>
</dbReference>
<accession>A0A7W6RCW3</accession>
<keyword evidence="2" id="KW-0902">Two-component regulatory system</keyword>
<dbReference type="InterPro" id="IPR011006">
    <property type="entry name" value="CheY-like_superfamily"/>
</dbReference>
<comment type="caution">
    <text evidence="5">The sequence shown here is derived from an EMBL/GenBank/DDBJ whole genome shotgun (WGS) entry which is preliminary data.</text>
</comment>
<evidence type="ECO:0000256" key="3">
    <source>
        <dbReference type="PROSITE-ProRule" id="PRU00169"/>
    </source>
</evidence>
<reference evidence="5 6" key="1">
    <citation type="submission" date="2020-08" db="EMBL/GenBank/DDBJ databases">
        <title>Genome sequencing of Purple Non-Sulfur Bacteria from various extreme environments.</title>
        <authorList>
            <person name="Mayer M."/>
        </authorList>
    </citation>
    <scope>NUCLEOTIDE SEQUENCE [LARGE SCALE GENOMIC DNA]</scope>
    <source>
        <strain evidence="5 6">JA131</strain>
    </source>
</reference>
<protein>
    <submittedName>
        <fullName evidence="5">CheY-like chemotaxis protein</fullName>
    </submittedName>
</protein>
<dbReference type="RefSeq" id="WP_184044406.1">
    <property type="nucleotide sequence ID" value="NZ_JACIGK010000012.1"/>
</dbReference>
<dbReference type="PROSITE" id="PS50110">
    <property type="entry name" value="RESPONSE_REGULATORY"/>
    <property type="match status" value="1"/>
</dbReference>
<feature type="modified residue" description="4-aspartylphosphate" evidence="3">
    <location>
        <position position="52"/>
    </location>
</feature>
<keyword evidence="6" id="KW-1185">Reference proteome</keyword>
<evidence type="ECO:0000256" key="1">
    <source>
        <dbReference type="ARBA" id="ARBA00022553"/>
    </source>
</evidence>
<sequence length="134" mass="14874">MAKLLVVEDNDMNWDMLSRWLRKRGFDLARAVNGEEAVVMAADEAPDLILMDMGLPIKDGYQATREIKANEATRALPVIALTANAMAEDEERAMSAGCDGYQSKPIDFPQLLRTMQPLLPGALPEKAQKFLDTH</sequence>
<dbReference type="SUPFAM" id="SSF52172">
    <property type="entry name" value="CheY-like"/>
    <property type="match status" value="1"/>
</dbReference>
<evidence type="ECO:0000313" key="6">
    <source>
        <dbReference type="Proteomes" id="UP000554286"/>
    </source>
</evidence>
<name>A0A7W6RCW3_9PROT</name>
<evidence type="ECO:0000256" key="2">
    <source>
        <dbReference type="ARBA" id="ARBA00023012"/>
    </source>
</evidence>
<gene>
    <name evidence="5" type="ORF">GGD89_001862</name>
</gene>
<dbReference type="EMBL" id="JACIGK010000012">
    <property type="protein sequence ID" value="MBB4266231.1"/>
    <property type="molecule type" value="Genomic_DNA"/>
</dbReference>
<dbReference type="AlphaFoldDB" id="A0A7W6RCW3"/>
<evidence type="ECO:0000313" key="5">
    <source>
        <dbReference type="EMBL" id="MBB4266231.1"/>
    </source>
</evidence>
<dbReference type="Gene3D" id="3.40.50.2300">
    <property type="match status" value="1"/>
</dbReference>
<organism evidence="5 6">
    <name type="scientific">Roseospira visakhapatnamensis</name>
    <dbReference type="NCBI Taxonomy" id="390880"/>
    <lineage>
        <taxon>Bacteria</taxon>
        <taxon>Pseudomonadati</taxon>
        <taxon>Pseudomonadota</taxon>
        <taxon>Alphaproteobacteria</taxon>
        <taxon>Rhodospirillales</taxon>
        <taxon>Rhodospirillaceae</taxon>
        <taxon>Roseospira</taxon>
    </lineage>
</organism>
<evidence type="ECO:0000259" key="4">
    <source>
        <dbReference type="PROSITE" id="PS50110"/>
    </source>
</evidence>
<dbReference type="PANTHER" id="PTHR45339:SF1">
    <property type="entry name" value="HYBRID SIGNAL TRANSDUCTION HISTIDINE KINASE J"/>
    <property type="match status" value="1"/>
</dbReference>
<keyword evidence="1 3" id="KW-0597">Phosphoprotein</keyword>